<dbReference type="CDD" id="cd09272">
    <property type="entry name" value="RNase_HI_RT_Ty1"/>
    <property type="match status" value="1"/>
</dbReference>
<organism evidence="2 3">
    <name type="scientific">Vitis vinifera</name>
    <name type="common">Grape</name>
    <dbReference type="NCBI Taxonomy" id="29760"/>
    <lineage>
        <taxon>Eukaryota</taxon>
        <taxon>Viridiplantae</taxon>
        <taxon>Streptophyta</taxon>
        <taxon>Embryophyta</taxon>
        <taxon>Tracheophyta</taxon>
        <taxon>Spermatophyta</taxon>
        <taxon>Magnoliopsida</taxon>
        <taxon>eudicotyledons</taxon>
        <taxon>Gunneridae</taxon>
        <taxon>Pentapetalae</taxon>
        <taxon>rosids</taxon>
        <taxon>Vitales</taxon>
        <taxon>Vitaceae</taxon>
        <taxon>Viteae</taxon>
        <taxon>Vitis</taxon>
    </lineage>
</organism>
<comment type="caution">
    <text evidence="2">The sequence shown here is derived from an EMBL/GenBank/DDBJ whole genome shotgun (WGS) entry which is preliminary data.</text>
</comment>
<dbReference type="PANTHER" id="PTHR11439:SF467">
    <property type="entry name" value="INTEGRASE CATALYTIC DOMAIN-CONTAINING PROTEIN"/>
    <property type="match status" value="1"/>
</dbReference>
<dbReference type="InterPro" id="IPR036397">
    <property type="entry name" value="RNaseH_sf"/>
</dbReference>
<evidence type="ECO:0000313" key="2">
    <source>
        <dbReference type="EMBL" id="RVW63218.1"/>
    </source>
</evidence>
<dbReference type="AlphaFoldDB" id="A0A438FTF8"/>
<reference evidence="2 3" key="1">
    <citation type="journal article" date="2018" name="PLoS Genet.">
        <title>Population sequencing reveals clonal diversity and ancestral inbreeding in the grapevine cultivar Chardonnay.</title>
        <authorList>
            <person name="Roach M.J."/>
            <person name="Johnson D.L."/>
            <person name="Bohlmann J."/>
            <person name="van Vuuren H.J."/>
            <person name="Jones S.J."/>
            <person name="Pretorius I.S."/>
            <person name="Schmidt S.A."/>
            <person name="Borneman A.R."/>
        </authorList>
    </citation>
    <scope>NUCLEOTIDE SEQUENCE [LARGE SCALE GENOMIC DNA]</scope>
    <source>
        <strain evidence="3">cv. Chardonnay</strain>
        <tissue evidence="2">Leaf</tissue>
    </source>
</reference>
<dbReference type="SUPFAM" id="SSF53098">
    <property type="entry name" value="Ribonuclease H-like"/>
    <property type="match status" value="1"/>
</dbReference>
<dbReference type="PROSITE" id="PS50994">
    <property type="entry name" value="INTEGRASE"/>
    <property type="match status" value="1"/>
</dbReference>
<dbReference type="Gene3D" id="3.30.420.10">
    <property type="entry name" value="Ribonuclease H-like superfamily/Ribonuclease H"/>
    <property type="match status" value="1"/>
</dbReference>
<dbReference type="Proteomes" id="UP000288805">
    <property type="component" value="Unassembled WGS sequence"/>
</dbReference>
<dbReference type="Pfam" id="PF07727">
    <property type="entry name" value="RVT_2"/>
    <property type="match status" value="2"/>
</dbReference>
<name>A0A438FTF8_VITVI</name>
<accession>A0A438FTF8</accession>
<dbReference type="GO" id="GO:0015074">
    <property type="term" value="P:DNA integration"/>
    <property type="evidence" value="ECO:0007669"/>
    <property type="project" value="InterPro"/>
</dbReference>
<proteinExistence type="predicted"/>
<dbReference type="InterPro" id="IPR013103">
    <property type="entry name" value="RVT_2"/>
</dbReference>
<feature type="domain" description="Integrase catalytic" evidence="1">
    <location>
        <begin position="221"/>
        <end position="319"/>
    </location>
</feature>
<dbReference type="InterPro" id="IPR012337">
    <property type="entry name" value="RNaseH-like_sf"/>
</dbReference>
<dbReference type="GO" id="GO:0003676">
    <property type="term" value="F:nucleic acid binding"/>
    <property type="evidence" value="ECO:0007669"/>
    <property type="project" value="InterPro"/>
</dbReference>
<dbReference type="InterPro" id="IPR001584">
    <property type="entry name" value="Integrase_cat-core"/>
</dbReference>
<protein>
    <submittedName>
        <fullName evidence="2">Retrovirus-related Pol polyprotein from transposon TNT 1-94</fullName>
    </submittedName>
</protein>
<sequence>MFVLASSISVNVNNIPVLNDTNFKKWEGARYNCARVHGFRLCIKSGSPFRFLLVSALLSKDAIRGVIPEETQAKAFLDQIANRFTTNEKIETNTILSKLVSMRYKGKKNIREYIMEMSNIVTRLKALKLELSEDILVHLVLISLPTQFSPFKISYNTQKEKWTLNELIAQCVQEEERLKQEKIESAHLASISQRFGATRKERGIIKENKLQFLRHQSRRYDGSGEQRPGPFAKYLMEYGIVPQYTMSGPPSQNGVVERRNRTFKDMFIEDVELSGREPLRKVVFEEESVSIPTIGHVMEPIQVHEEVTQQPQVQMPLRRSTRERRSTISDDYVVYLQEHEFDMGLEDDPISVSQDKQSSNSEMWIESMKEEMKSMEDNGVWDLVELLEGIKSIGCKWILKTKRDSKGNIARIIMTLVAHYDLELHQMDFKTAFLNGNIDETIYMVQPENYESNDSKQLENTVDQCIYLKFSGSNSLSLVLYVDDILLASSDVGLLHETKRFLSSKFVLVMHLLCWVYQIYRDRPRGILGLSQKAYIDKVLSRFGMSNCTPRDTPVAKGNKFSLLQCPKNELEKKGYGEVSLCLSHRKSHVCTSCTRLNIAYIIGMLGRYLSNPGMDHWKKAKRVMRYLQRTKDYMLTYRRSSHLEIVGYSDSDSRDVLTARDPLQATFSCWLEEQFHGKVLNKHLLLLPTMEAEFIACYKASNHGIWLWNFITQLRIIDGIEKPLRINCDNKAAELYSKNNRSLSKSKHIDIKFLVVKERVQSLQVSIEHISTNSMIADLLTKGLPPKVYHEHVTHMSVVHIDNVPV</sequence>
<dbReference type="Pfam" id="PF14223">
    <property type="entry name" value="Retrotran_gag_2"/>
    <property type="match status" value="1"/>
</dbReference>
<gene>
    <name evidence="2" type="primary">POLX_3683</name>
    <name evidence="2" type="ORF">CK203_058956</name>
</gene>
<dbReference type="EMBL" id="QGNW01000746">
    <property type="protein sequence ID" value="RVW63218.1"/>
    <property type="molecule type" value="Genomic_DNA"/>
</dbReference>
<evidence type="ECO:0000259" key="1">
    <source>
        <dbReference type="PROSITE" id="PS50994"/>
    </source>
</evidence>
<dbReference type="PANTHER" id="PTHR11439">
    <property type="entry name" value="GAG-POL-RELATED RETROTRANSPOSON"/>
    <property type="match status" value="1"/>
</dbReference>
<evidence type="ECO:0000313" key="3">
    <source>
        <dbReference type="Proteomes" id="UP000288805"/>
    </source>
</evidence>